<evidence type="ECO:0000259" key="2">
    <source>
        <dbReference type="Pfam" id="PF13192"/>
    </source>
</evidence>
<comment type="caution">
    <text evidence="3">The sequence shown here is derived from an EMBL/GenBank/DDBJ whole genome shotgun (WGS) entry which is preliminary data.</text>
</comment>
<feature type="transmembrane region" description="Helical" evidence="1">
    <location>
        <begin position="136"/>
        <end position="156"/>
    </location>
</feature>
<dbReference type="InterPro" id="IPR012336">
    <property type="entry name" value="Thioredoxin-like_fold"/>
</dbReference>
<name>A0ABV4TQL0_9GAMM</name>
<accession>A0ABV4TQL0</accession>
<organism evidence="3 4">
    <name type="scientific">Thiohalorhabdus methylotrophus</name>
    <dbReference type="NCBI Taxonomy" id="3242694"/>
    <lineage>
        <taxon>Bacteria</taxon>
        <taxon>Pseudomonadati</taxon>
        <taxon>Pseudomonadota</taxon>
        <taxon>Gammaproteobacteria</taxon>
        <taxon>Thiohalorhabdales</taxon>
        <taxon>Thiohalorhabdaceae</taxon>
        <taxon>Thiohalorhabdus</taxon>
    </lineage>
</organism>
<dbReference type="Proteomes" id="UP001575181">
    <property type="component" value="Unassembled WGS sequence"/>
</dbReference>
<evidence type="ECO:0000256" key="1">
    <source>
        <dbReference type="SAM" id="Phobius"/>
    </source>
</evidence>
<feature type="transmembrane region" description="Helical" evidence="1">
    <location>
        <begin position="201"/>
        <end position="219"/>
    </location>
</feature>
<dbReference type="EMBL" id="JBGUAW010000001">
    <property type="protein sequence ID" value="MFA9459613.1"/>
    <property type="molecule type" value="Genomic_DNA"/>
</dbReference>
<protein>
    <submittedName>
        <fullName evidence="3">Glutaredoxin family protein</fullName>
    </submittedName>
</protein>
<dbReference type="InterPro" id="IPR036249">
    <property type="entry name" value="Thioredoxin-like_sf"/>
</dbReference>
<feature type="transmembrane region" description="Helical" evidence="1">
    <location>
        <begin position="168"/>
        <end position="189"/>
    </location>
</feature>
<dbReference type="Pfam" id="PF13192">
    <property type="entry name" value="Thioredoxin_3"/>
    <property type="match status" value="1"/>
</dbReference>
<keyword evidence="1" id="KW-0812">Transmembrane</keyword>
<sequence length="233" mass="25129">MKVTLLVSEWCSVCPNAERIWRQVNEEKDFELEVLDVAQPEGRKVVAEKLIKTVPATLVDDALKKVGVPGAEEARELVRCAPPREGGGEAREEAGATMTMRRGPRHMVRASVVYLTLAGLTLVGRGDLLGGGIGLFHLFTYGFLVFMIFGVAEHMLPRFTGHAVRTGWLPSAQLAFLHGGLWLFVAGRWLGGTEMAGGGALLMWGGVLAASARLLPLVWRPSTAERAASAEVA</sequence>
<dbReference type="RefSeq" id="WP_373654395.1">
    <property type="nucleotide sequence ID" value="NZ_JBGUAW010000001.1"/>
</dbReference>
<dbReference type="SUPFAM" id="SSF52833">
    <property type="entry name" value="Thioredoxin-like"/>
    <property type="match status" value="1"/>
</dbReference>
<feature type="transmembrane region" description="Helical" evidence="1">
    <location>
        <begin position="107"/>
        <end position="124"/>
    </location>
</feature>
<gene>
    <name evidence="3" type="ORF">ACERLL_02065</name>
</gene>
<reference evidence="3 4" key="1">
    <citation type="submission" date="2024-08" db="EMBL/GenBank/DDBJ databases">
        <title>Whole-genome sequencing of halo(alkali)philic microorganisms from hypersaline lakes.</title>
        <authorList>
            <person name="Sorokin D.Y."/>
            <person name="Merkel A.Y."/>
            <person name="Messina E."/>
            <person name="Yakimov M."/>
        </authorList>
    </citation>
    <scope>NUCLEOTIDE SEQUENCE [LARGE SCALE GENOMIC DNA]</scope>
    <source>
        <strain evidence="3 4">Cl-TMA</strain>
    </source>
</reference>
<keyword evidence="4" id="KW-1185">Reference proteome</keyword>
<proteinExistence type="predicted"/>
<feature type="domain" description="Thioredoxin-like fold" evidence="2">
    <location>
        <begin position="1"/>
        <end position="78"/>
    </location>
</feature>
<evidence type="ECO:0000313" key="4">
    <source>
        <dbReference type="Proteomes" id="UP001575181"/>
    </source>
</evidence>
<dbReference type="Gene3D" id="3.40.30.10">
    <property type="entry name" value="Glutaredoxin"/>
    <property type="match status" value="1"/>
</dbReference>
<evidence type="ECO:0000313" key="3">
    <source>
        <dbReference type="EMBL" id="MFA9459613.1"/>
    </source>
</evidence>
<keyword evidence="1" id="KW-0472">Membrane</keyword>
<keyword evidence="1" id="KW-1133">Transmembrane helix</keyword>